<organism evidence="2 3">
    <name type="scientific">Pinibacter aurantiacus</name>
    <dbReference type="NCBI Taxonomy" id="2851599"/>
    <lineage>
        <taxon>Bacteria</taxon>
        <taxon>Pseudomonadati</taxon>
        <taxon>Bacteroidota</taxon>
        <taxon>Chitinophagia</taxon>
        <taxon>Chitinophagales</taxon>
        <taxon>Chitinophagaceae</taxon>
        <taxon>Pinibacter</taxon>
    </lineage>
</organism>
<evidence type="ECO:0000259" key="1">
    <source>
        <dbReference type="Pfam" id="PF18962"/>
    </source>
</evidence>
<gene>
    <name evidence="2" type="ORF">KTO63_17855</name>
</gene>
<proteinExistence type="predicted"/>
<accession>A0A9E2SD05</accession>
<dbReference type="AlphaFoldDB" id="A0A9E2SD05"/>
<name>A0A9E2SD05_9BACT</name>
<feature type="domain" description="Secretion system C-terminal sorting" evidence="1">
    <location>
        <begin position="2"/>
        <end position="79"/>
    </location>
</feature>
<evidence type="ECO:0000313" key="2">
    <source>
        <dbReference type="EMBL" id="MBV4359038.1"/>
    </source>
</evidence>
<comment type="caution">
    <text evidence="2">The sequence shown here is derived from an EMBL/GenBank/DDBJ whole genome shotgun (WGS) entry which is preliminary data.</text>
</comment>
<dbReference type="RefSeq" id="WP_217792878.1">
    <property type="nucleotide sequence ID" value="NZ_JAHSPG010000014.1"/>
</dbReference>
<evidence type="ECO:0000313" key="3">
    <source>
        <dbReference type="Proteomes" id="UP000812270"/>
    </source>
</evidence>
<sequence length="81" mass="9178">MLYPNPVRESDKLLLNNTLTGKVQIAIFDATGKVQMTANYDKRTSDFQQQLDVSKLPQGVYYMQIMVDGKSASAVKKFIKF</sequence>
<dbReference type="EMBL" id="JAHSPG010000014">
    <property type="protein sequence ID" value="MBV4359038.1"/>
    <property type="molecule type" value="Genomic_DNA"/>
</dbReference>
<protein>
    <submittedName>
        <fullName evidence="2">T9SS type A sorting domain-containing protein</fullName>
    </submittedName>
</protein>
<dbReference type="Proteomes" id="UP000812270">
    <property type="component" value="Unassembled WGS sequence"/>
</dbReference>
<keyword evidence="3" id="KW-1185">Reference proteome</keyword>
<dbReference type="NCBIfam" id="TIGR04183">
    <property type="entry name" value="Por_Secre_tail"/>
    <property type="match status" value="1"/>
</dbReference>
<reference evidence="2" key="1">
    <citation type="submission" date="2021-06" db="EMBL/GenBank/DDBJ databases">
        <authorList>
            <person name="Huq M.A."/>
        </authorList>
    </citation>
    <scope>NUCLEOTIDE SEQUENCE</scope>
    <source>
        <strain evidence="2">MAH-26</strain>
    </source>
</reference>
<dbReference type="InterPro" id="IPR026444">
    <property type="entry name" value="Secre_tail"/>
</dbReference>
<dbReference type="Pfam" id="PF18962">
    <property type="entry name" value="Por_Secre_tail"/>
    <property type="match status" value="1"/>
</dbReference>